<proteinExistence type="inferred from homology"/>
<dbReference type="OrthoDB" id="9789418at2"/>
<evidence type="ECO:0000313" key="3">
    <source>
        <dbReference type="Proteomes" id="UP000192769"/>
    </source>
</evidence>
<name>A0A1V9DP92_9GAMM</name>
<dbReference type="Pfam" id="PF02635">
    <property type="entry name" value="DsrE"/>
    <property type="match status" value="1"/>
</dbReference>
<organism evidence="2 3">
    <name type="scientific">Pantoea latae</name>
    <dbReference type="NCBI Taxonomy" id="1964541"/>
    <lineage>
        <taxon>Bacteria</taxon>
        <taxon>Pseudomonadati</taxon>
        <taxon>Pseudomonadota</taxon>
        <taxon>Gammaproteobacteria</taxon>
        <taxon>Enterobacterales</taxon>
        <taxon>Erwiniaceae</taxon>
        <taxon>Pantoea</taxon>
    </lineage>
</organism>
<evidence type="ECO:0000313" key="2">
    <source>
        <dbReference type="EMBL" id="OQP35678.1"/>
    </source>
</evidence>
<dbReference type="NCBIfam" id="TIGR03010">
    <property type="entry name" value="sulf_tusC_dsrF"/>
    <property type="match status" value="1"/>
</dbReference>
<dbReference type="PANTHER" id="PTHR38780">
    <property type="entry name" value="PROTEIN TUSC"/>
    <property type="match status" value="1"/>
</dbReference>
<accession>A0A1V9DP92</accession>
<gene>
    <name evidence="2" type="ORF">B2J69_04025</name>
</gene>
<dbReference type="InterPro" id="IPR027396">
    <property type="entry name" value="DsrEFH-like"/>
</dbReference>
<dbReference type="Proteomes" id="UP000192769">
    <property type="component" value="Unassembled WGS sequence"/>
</dbReference>
<dbReference type="GO" id="GO:0016740">
    <property type="term" value="F:transferase activity"/>
    <property type="evidence" value="ECO:0007669"/>
    <property type="project" value="UniProtKB-KW"/>
</dbReference>
<dbReference type="InterPro" id="IPR017462">
    <property type="entry name" value="Sulphur_relay_TusC/DsrF"/>
</dbReference>
<dbReference type="PANTHER" id="PTHR38780:SF1">
    <property type="entry name" value="PROTEIN TUSC"/>
    <property type="match status" value="1"/>
</dbReference>
<dbReference type="RefSeq" id="WP_081136648.1">
    <property type="nucleotide sequence ID" value="NZ_MWUE01000005.1"/>
</dbReference>
<evidence type="ECO:0000256" key="1">
    <source>
        <dbReference type="ARBA" id="ARBA00005996"/>
    </source>
</evidence>
<comment type="caution">
    <text evidence="2">The sequence shown here is derived from an EMBL/GenBank/DDBJ whole genome shotgun (WGS) entry which is preliminary data.</text>
</comment>
<keyword evidence="2" id="KW-0808">Transferase</keyword>
<keyword evidence="3" id="KW-1185">Reference proteome</keyword>
<dbReference type="SUPFAM" id="SSF75169">
    <property type="entry name" value="DsrEFH-like"/>
    <property type="match status" value="1"/>
</dbReference>
<protein>
    <submittedName>
        <fullName evidence="2">Sulfurtransferase TusC</fullName>
    </submittedName>
</protein>
<comment type="similarity">
    <text evidence="1">Belongs to the DsrF/TusC family.</text>
</comment>
<dbReference type="Gene3D" id="3.40.1260.10">
    <property type="entry name" value="DsrEFH-like"/>
    <property type="match status" value="1"/>
</dbReference>
<sequence>MNRVAFVFTRAPHGSSAGREGLDAALATGALSESIGLFFIGDGVLQLMPGQQPEIILSRHHAATFGVLALYDIEHCYISREALRERGLAEEGARIMDVGILDAAALQQQLATYDSIITF</sequence>
<dbReference type="InterPro" id="IPR003787">
    <property type="entry name" value="Sulphur_relay_DsrE/F-like"/>
</dbReference>
<dbReference type="NCBIfam" id="NF001238">
    <property type="entry name" value="PRK00211.1"/>
    <property type="match status" value="1"/>
</dbReference>
<dbReference type="EMBL" id="MWUE01000005">
    <property type="protein sequence ID" value="OQP35678.1"/>
    <property type="molecule type" value="Genomic_DNA"/>
</dbReference>
<dbReference type="AlphaFoldDB" id="A0A1V9DP92"/>
<reference evidence="2 3" key="1">
    <citation type="submission" date="2017-02" db="EMBL/GenBank/DDBJ databases">
        <title>Whole genome shotgun sequence of Pantoea agglomerans strain AS1 isolated from a cycad, Zamia floridana in Central Florida, USA.</title>
        <authorList>
            <person name="Lata P."/>
            <person name="Govindarajan S."/>
            <person name="Qi F."/>
            <person name="Li J.-L."/>
            <person name="Maurya S.K."/>
            <person name="Sahoo M.K."/>
        </authorList>
    </citation>
    <scope>NUCLEOTIDE SEQUENCE [LARGE SCALE GENOMIC DNA]</scope>
    <source>
        <strain evidence="2 3">AS1</strain>
    </source>
</reference>